<dbReference type="EMBL" id="FWEV01000184">
    <property type="protein sequence ID" value="SLM31059.1"/>
    <property type="molecule type" value="Genomic_DNA"/>
</dbReference>
<name>A0A1W1HEZ3_9BACT</name>
<feature type="compositionally biased region" description="Basic and acidic residues" evidence="1">
    <location>
        <begin position="96"/>
        <end position="108"/>
    </location>
</feature>
<dbReference type="OrthoDB" id="9801287at2"/>
<organism evidence="2 3">
    <name type="scientific">Desulfamplus magnetovallimortis</name>
    <dbReference type="NCBI Taxonomy" id="1246637"/>
    <lineage>
        <taxon>Bacteria</taxon>
        <taxon>Pseudomonadati</taxon>
        <taxon>Thermodesulfobacteriota</taxon>
        <taxon>Desulfobacteria</taxon>
        <taxon>Desulfobacterales</taxon>
        <taxon>Desulfobacteraceae</taxon>
        <taxon>Desulfamplus</taxon>
    </lineage>
</organism>
<accession>A0A1W1HEZ3</accession>
<protein>
    <recommendedName>
        <fullName evidence="4">Transposase</fullName>
    </recommendedName>
</protein>
<evidence type="ECO:0000313" key="3">
    <source>
        <dbReference type="Proteomes" id="UP000191931"/>
    </source>
</evidence>
<dbReference type="Proteomes" id="UP000191931">
    <property type="component" value="Unassembled WGS sequence"/>
</dbReference>
<dbReference type="InterPro" id="IPR012337">
    <property type="entry name" value="RNaseH-like_sf"/>
</dbReference>
<proteinExistence type="predicted"/>
<dbReference type="STRING" id="1246637.MTBBW1_2640002"/>
<feature type="region of interest" description="Disordered" evidence="1">
    <location>
        <begin position="92"/>
        <end position="116"/>
    </location>
</feature>
<gene>
    <name evidence="2" type="ORF">MTBBW1_2640002</name>
</gene>
<sequence>MFRTLKYRPEYPENAFKDLNSARSWVDKFAHWYNNKHLHSGICFVTPSDRHDGKDLEILEKRHQVYLKAKSNHPERWSGSIRNWNQVEEVSLNKRNHNEKSSKKKEVPQKSLCTET</sequence>
<dbReference type="AlphaFoldDB" id="A0A1W1HEZ3"/>
<evidence type="ECO:0000256" key="1">
    <source>
        <dbReference type="SAM" id="MobiDB-lite"/>
    </source>
</evidence>
<dbReference type="SUPFAM" id="SSF53098">
    <property type="entry name" value="Ribonuclease H-like"/>
    <property type="match status" value="1"/>
</dbReference>
<evidence type="ECO:0000313" key="2">
    <source>
        <dbReference type="EMBL" id="SLM31059.1"/>
    </source>
</evidence>
<evidence type="ECO:0008006" key="4">
    <source>
        <dbReference type="Google" id="ProtNLM"/>
    </source>
</evidence>
<reference evidence="2 3" key="1">
    <citation type="submission" date="2017-03" db="EMBL/GenBank/DDBJ databases">
        <authorList>
            <person name="Afonso C.L."/>
            <person name="Miller P.J."/>
            <person name="Scott M.A."/>
            <person name="Spackman E."/>
            <person name="Goraichik I."/>
            <person name="Dimitrov K.M."/>
            <person name="Suarez D.L."/>
            <person name="Swayne D.E."/>
        </authorList>
    </citation>
    <scope>NUCLEOTIDE SEQUENCE [LARGE SCALE GENOMIC DNA]</scope>
    <source>
        <strain evidence="2">PRJEB14757</strain>
    </source>
</reference>
<dbReference type="RefSeq" id="WP_080809834.1">
    <property type="nucleotide sequence ID" value="NZ_LT828573.1"/>
</dbReference>
<keyword evidence="3" id="KW-1185">Reference proteome</keyword>